<dbReference type="InterPro" id="IPR043128">
    <property type="entry name" value="Rev_trsase/Diguanyl_cyclase"/>
</dbReference>
<dbReference type="Gene3D" id="3.30.70.270">
    <property type="match status" value="1"/>
</dbReference>
<dbReference type="Proteomes" id="UP000237655">
    <property type="component" value="Chromosome"/>
</dbReference>
<comment type="caution">
    <text evidence="3">Lacks conserved residue(s) required for the propagation of feature annotation.</text>
</comment>
<evidence type="ECO:0000313" key="7">
    <source>
        <dbReference type="Proteomes" id="UP000237655"/>
    </source>
</evidence>
<dbReference type="GO" id="GO:0000160">
    <property type="term" value="P:phosphorelay signal transduction system"/>
    <property type="evidence" value="ECO:0007669"/>
    <property type="project" value="InterPro"/>
</dbReference>
<protein>
    <recommendedName>
        <fullName evidence="1">diguanylate cyclase</fullName>
        <ecNumber evidence="1">2.7.7.65</ecNumber>
    </recommendedName>
</protein>
<evidence type="ECO:0000256" key="3">
    <source>
        <dbReference type="PROSITE-ProRule" id="PRU00169"/>
    </source>
</evidence>
<dbReference type="Pfam" id="PF00072">
    <property type="entry name" value="Response_reg"/>
    <property type="match status" value="1"/>
</dbReference>
<dbReference type="GO" id="GO:0005886">
    <property type="term" value="C:plasma membrane"/>
    <property type="evidence" value="ECO:0007669"/>
    <property type="project" value="TreeGrafter"/>
</dbReference>
<dbReference type="PANTHER" id="PTHR45138">
    <property type="entry name" value="REGULATORY COMPONENTS OF SENSORY TRANSDUCTION SYSTEM"/>
    <property type="match status" value="1"/>
</dbReference>
<dbReference type="EC" id="2.7.7.65" evidence="1"/>
<dbReference type="InterPro" id="IPR001789">
    <property type="entry name" value="Sig_transdc_resp-reg_receiver"/>
</dbReference>
<evidence type="ECO:0000259" key="4">
    <source>
        <dbReference type="PROSITE" id="PS50110"/>
    </source>
</evidence>
<name>A0A2S0MMB4_9RHOB</name>
<dbReference type="GO" id="GO:0052621">
    <property type="term" value="F:diguanylate cyclase activity"/>
    <property type="evidence" value="ECO:0007669"/>
    <property type="project" value="UniProtKB-EC"/>
</dbReference>
<dbReference type="AlphaFoldDB" id="A0A2S0MMB4"/>
<keyword evidence="7" id="KW-1185">Reference proteome</keyword>
<evidence type="ECO:0000313" key="6">
    <source>
        <dbReference type="EMBL" id="AVO37019.1"/>
    </source>
</evidence>
<organism evidence="6 7">
    <name type="scientific">Pukyongiella litopenaei</name>
    <dbReference type="NCBI Taxonomy" id="2605946"/>
    <lineage>
        <taxon>Bacteria</taxon>
        <taxon>Pseudomonadati</taxon>
        <taxon>Pseudomonadota</taxon>
        <taxon>Alphaproteobacteria</taxon>
        <taxon>Rhodobacterales</taxon>
        <taxon>Paracoccaceae</taxon>
        <taxon>Pukyongiella</taxon>
    </lineage>
</organism>
<dbReference type="KEGG" id="thas:C6Y53_04410"/>
<dbReference type="GO" id="GO:1902201">
    <property type="term" value="P:negative regulation of bacterial-type flagellum-dependent cell motility"/>
    <property type="evidence" value="ECO:0007669"/>
    <property type="project" value="TreeGrafter"/>
</dbReference>
<dbReference type="InterPro" id="IPR029787">
    <property type="entry name" value="Nucleotide_cyclase"/>
</dbReference>
<feature type="domain" description="GGDEF" evidence="5">
    <location>
        <begin position="325"/>
        <end position="463"/>
    </location>
</feature>
<accession>A0A2S0MMB4</accession>
<dbReference type="GO" id="GO:0043709">
    <property type="term" value="P:cell adhesion involved in single-species biofilm formation"/>
    <property type="evidence" value="ECO:0007669"/>
    <property type="project" value="TreeGrafter"/>
</dbReference>
<dbReference type="EMBL" id="CP027665">
    <property type="protein sequence ID" value="AVO37019.1"/>
    <property type="molecule type" value="Genomic_DNA"/>
</dbReference>
<evidence type="ECO:0000259" key="5">
    <source>
        <dbReference type="PROSITE" id="PS50887"/>
    </source>
</evidence>
<sequence>MQGTILIIDGVATNRIMLKVQLSSAYFHVVQAEGLAGLDMLMRRVRPDLVITAMALPDGDAQAVKRVLLADDALARTPVIAIAPQNDRKARLDALRAGIEDVLSSPVDDMILQARIRRQLRMRSSTEELELRSDASGAFGFAESQAGFAGAKPETTASVALVTRDAATGALWRNRLKDRLPHHLRWHAIDDIHGLMNDPAPDAIVVDLDTARPGDGLRLLADLKSRAGTRHAAIVVVARLHDSQQAADALDRGADDLLLGGFCAEELAVRLGAQLARKARSDRLRNSLRDGLQAAFLDPMTGLHNRRYALPKLAGIARQAARSGRGFAVMVADLDHFKQINDRYGHPTGDAVLIEVARRMRAQMRPADMIARVGGEEFLIVMPDVERADAVLAADRICRQIDGCPFDAGPGSVPIRVTTSIGIAIATPGTGEIAAVNALIGQADRALYAAKGAGRNQVTLFRAAA</sequence>
<dbReference type="RefSeq" id="WP_106471333.1">
    <property type="nucleotide sequence ID" value="NZ_CP027665.1"/>
</dbReference>
<feature type="domain" description="Response regulatory" evidence="4">
    <location>
        <begin position="4"/>
        <end position="120"/>
    </location>
</feature>
<dbReference type="CDD" id="cd01949">
    <property type="entry name" value="GGDEF"/>
    <property type="match status" value="1"/>
</dbReference>
<dbReference type="PROSITE" id="PS50887">
    <property type="entry name" value="GGDEF"/>
    <property type="match status" value="1"/>
</dbReference>
<feature type="domain" description="Response regulatory" evidence="4">
    <location>
        <begin position="158"/>
        <end position="275"/>
    </location>
</feature>
<dbReference type="SUPFAM" id="SSF55073">
    <property type="entry name" value="Nucleotide cyclase"/>
    <property type="match status" value="1"/>
</dbReference>
<dbReference type="Gene3D" id="3.40.50.2300">
    <property type="match status" value="1"/>
</dbReference>
<reference evidence="7" key="1">
    <citation type="submission" date="2018-03" db="EMBL/GenBank/DDBJ databases">
        <title>Genomic analysis of the strain SH-1 isolated from shrimp intestine.</title>
        <authorList>
            <person name="Kim Y.-S."/>
            <person name="Kim S.-E."/>
            <person name="Kim K.-H."/>
        </authorList>
    </citation>
    <scope>NUCLEOTIDE SEQUENCE [LARGE SCALE GENOMIC DNA]</scope>
    <source>
        <strain evidence="7">SH-1</strain>
    </source>
</reference>
<dbReference type="NCBIfam" id="TIGR00254">
    <property type="entry name" value="GGDEF"/>
    <property type="match status" value="1"/>
</dbReference>
<proteinExistence type="predicted"/>
<dbReference type="Pfam" id="PF00990">
    <property type="entry name" value="GGDEF"/>
    <property type="match status" value="1"/>
</dbReference>
<dbReference type="PANTHER" id="PTHR45138:SF9">
    <property type="entry name" value="DIGUANYLATE CYCLASE DGCM-RELATED"/>
    <property type="match status" value="1"/>
</dbReference>
<dbReference type="InterPro" id="IPR050469">
    <property type="entry name" value="Diguanylate_Cyclase"/>
</dbReference>
<dbReference type="PROSITE" id="PS50110">
    <property type="entry name" value="RESPONSE_REGULATORY"/>
    <property type="match status" value="2"/>
</dbReference>
<dbReference type="SUPFAM" id="SSF52172">
    <property type="entry name" value="CheY-like"/>
    <property type="match status" value="2"/>
</dbReference>
<dbReference type="InterPro" id="IPR000160">
    <property type="entry name" value="GGDEF_dom"/>
</dbReference>
<comment type="catalytic activity">
    <reaction evidence="2">
        <text>2 GTP = 3',3'-c-di-GMP + 2 diphosphate</text>
        <dbReference type="Rhea" id="RHEA:24898"/>
        <dbReference type="ChEBI" id="CHEBI:33019"/>
        <dbReference type="ChEBI" id="CHEBI:37565"/>
        <dbReference type="ChEBI" id="CHEBI:58805"/>
        <dbReference type="EC" id="2.7.7.65"/>
    </reaction>
</comment>
<dbReference type="SMART" id="SM00448">
    <property type="entry name" value="REC"/>
    <property type="match status" value="1"/>
</dbReference>
<keyword evidence="3" id="KW-0597">Phosphoprotein</keyword>
<dbReference type="SMART" id="SM00267">
    <property type="entry name" value="GGDEF"/>
    <property type="match status" value="1"/>
</dbReference>
<gene>
    <name evidence="6" type="ORF">C6Y53_04410</name>
</gene>
<feature type="modified residue" description="4-aspartylphosphate" evidence="3">
    <location>
        <position position="207"/>
    </location>
</feature>
<evidence type="ECO:0000256" key="1">
    <source>
        <dbReference type="ARBA" id="ARBA00012528"/>
    </source>
</evidence>
<dbReference type="InterPro" id="IPR011006">
    <property type="entry name" value="CheY-like_superfamily"/>
</dbReference>
<evidence type="ECO:0000256" key="2">
    <source>
        <dbReference type="ARBA" id="ARBA00034247"/>
    </source>
</evidence>
<dbReference type="FunFam" id="3.30.70.270:FF:000001">
    <property type="entry name" value="Diguanylate cyclase domain protein"/>
    <property type="match status" value="1"/>
</dbReference>